<dbReference type="InterPro" id="IPR036259">
    <property type="entry name" value="MFS_trans_sf"/>
</dbReference>
<feature type="transmembrane region" description="Helical" evidence="6">
    <location>
        <begin position="322"/>
        <end position="340"/>
    </location>
</feature>
<dbReference type="Proteomes" id="UP001430848">
    <property type="component" value="Unassembled WGS sequence"/>
</dbReference>
<keyword evidence="3 6" id="KW-1133">Transmembrane helix</keyword>
<gene>
    <name evidence="8" type="ORF">SLS63_006371</name>
</gene>
<feature type="transmembrane region" description="Helical" evidence="6">
    <location>
        <begin position="240"/>
        <end position="261"/>
    </location>
</feature>
<feature type="compositionally biased region" description="Basic and acidic residues" evidence="5">
    <location>
        <begin position="1"/>
        <end position="12"/>
    </location>
</feature>
<name>A0ABR1P862_DIAER</name>
<evidence type="ECO:0000259" key="7">
    <source>
        <dbReference type="PROSITE" id="PS50850"/>
    </source>
</evidence>
<evidence type="ECO:0000256" key="3">
    <source>
        <dbReference type="ARBA" id="ARBA00022989"/>
    </source>
</evidence>
<keyword evidence="9" id="KW-1185">Reference proteome</keyword>
<dbReference type="SUPFAM" id="SSF103473">
    <property type="entry name" value="MFS general substrate transporter"/>
    <property type="match status" value="1"/>
</dbReference>
<dbReference type="InterPro" id="IPR020846">
    <property type="entry name" value="MFS_dom"/>
</dbReference>
<feature type="domain" description="Major facilitator superfamily (MFS) profile" evidence="7">
    <location>
        <begin position="68"/>
        <end position="521"/>
    </location>
</feature>
<feature type="transmembrane region" description="Helical" evidence="6">
    <location>
        <begin position="121"/>
        <end position="140"/>
    </location>
</feature>
<feature type="transmembrane region" description="Helical" evidence="6">
    <location>
        <begin position="152"/>
        <end position="170"/>
    </location>
</feature>
<evidence type="ECO:0000256" key="5">
    <source>
        <dbReference type="SAM" id="MobiDB-lite"/>
    </source>
</evidence>
<evidence type="ECO:0000256" key="2">
    <source>
        <dbReference type="ARBA" id="ARBA00022692"/>
    </source>
</evidence>
<accession>A0ABR1P862</accession>
<feature type="transmembrane region" description="Helical" evidence="6">
    <location>
        <begin position="461"/>
        <end position="483"/>
    </location>
</feature>
<sequence>MEADHQRLEHSDPATLEKQIDSDRTSTAPSLRHADAPSGRTPQAISTHRKFLSEEEALQHARENPDDEAPVYLAYSFNDGDNPRNWPKWKKWYITCFVSMLNVLTSGKEQLTSTFDVSSEVGTVGLSMYILGFAVGPLMLAPMSEYFGRNPVYMLSWLLLVIFQIPLALAPNIATVIACRLLQGFFGSAPLTNTGGTVSDLWARDECGPAMAVYGLSSTGGPPLALVISGYIAANKGWRWLFWVYMAVLGGFWILLVLTVPETRHTIILDKKTRRLRKLLRSEGLAAARTIRDANSDEKAGLGTLFAVTLTRPFRFLFTEPITLAAAIYNGFIYGIVYLFNEAFPLVFGPGGHEFNTGEWGTAFVGLFIGSVVAAMFHPLQERYYLRQVARNDGKGVPEARMHLARFGTFLLPISLFWFAWTSFRNVHWIVPIVASAFFGAGIYIIILAVLNYVVDSYQSYAASALAGVILIRNLVGAGFPLFGTQMYDYLGLEWASSLLAFLSLPMCVIPFLFFYKGEYLRLKSPWASWIFSTEGVLSTLYQPLLSQRAAAKSQDNMQGIVVRGTTLIDEYSLQTLVDISRHPQLSRVLTHLVIGVDEIDTKDTLAYIRASQARNPHNRPSLFQYWRDATSAQQALLNTGRAIDLLSSAMSHLPNLDEVSVSGSKLFAHSPYHSKIFHYLDLGMRSYGSSAYQMQPRHTMSGMPNSKGFIDRVFNVVLNSLVRSAPKITSFRTRLSNDDALDYMDDEAFNLLPLAPMQTSAATVLGSLTELHLEVSLESQLLEKVDNLIEHDHAFNTSNFGLRRLLGLARNLQCLALKFVGGETIEGHCDFTAWLSEPAGQPLENAYDGNENASSKSHTSVAWNPPPISLPFLRRLVLQGLFISPGQLRATFAKFHGLKSAALQGVYLRRCFIDSPPVPEYSDEMENLWAEFFRGSHSALLKLEGLELDNLATMQYREDPIDGVSVASKDIDLVVFVPKDGSTKPPPSFKTVTGFGREALEKLAGEIRLGRDLIAADDQD</sequence>
<dbReference type="PROSITE" id="PS50850">
    <property type="entry name" value="MFS"/>
    <property type="match status" value="1"/>
</dbReference>
<dbReference type="EMBL" id="JAKNSF020000031">
    <property type="protein sequence ID" value="KAK7728763.1"/>
    <property type="molecule type" value="Genomic_DNA"/>
</dbReference>
<evidence type="ECO:0000313" key="9">
    <source>
        <dbReference type="Proteomes" id="UP001430848"/>
    </source>
</evidence>
<feature type="region of interest" description="Disordered" evidence="5">
    <location>
        <begin position="1"/>
        <end position="47"/>
    </location>
</feature>
<dbReference type="Gene3D" id="1.20.1250.20">
    <property type="entry name" value="MFS general substrate transporter like domains"/>
    <property type="match status" value="1"/>
</dbReference>
<dbReference type="PANTHER" id="PTHR23502">
    <property type="entry name" value="MAJOR FACILITATOR SUPERFAMILY"/>
    <property type="match status" value="1"/>
</dbReference>
<dbReference type="InterPro" id="IPR011701">
    <property type="entry name" value="MFS"/>
</dbReference>
<comment type="caution">
    <text evidence="8">The sequence shown here is derived from an EMBL/GenBank/DDBJ whole genome shotgun (WGS) entry which is preliminary data.</text>
</comment>
<feature type="transmembrane region" description="Helical" evidence="6">
    <location>
        <begin position="360"/>
        <end position="380"/>
    </location>
</feature>
<dbReference type="Pfam" id="PF07690">
    <property type="entry name" value="MFS_1"/>
    <property type="match status" value="1"/>
</dbReference>
<protein>
    <recommendedName>
        <fullName evidence="7">Major facilitator superfamily (MFS) profile domain-containing protein</fullName>
    </recommendedName>
</protein>
<dbReference type="CDD" id="cd17323">
    <property type="entry name" value="MFS_Tpo1_MDR_like"/>
    <property type="match status" value="1"/>
</dbReference>
<evidence type="ECO:0000313" key="8">
    <source>
        <dbReference type="EMBL" id="KAK7728763.1"/>
    </source>
</evidence>
<proteinExistence type="predicted"/>
<keyword evidence="2 6" id="KW-0812">Transmembrane</keyword>
<feature type="transmembrane region" description="Helical" evidence="6">
    <location>
        <begin position="427"/>
        <end position="454"/>
    </location>
</feature>
<dbReference type="PANTHER" id="PTHR23502:SF24">
    <property type="entry name" value="TRANSPORTER, PUTATIVE-RELATED"/>
    <property type="match status" value="1"/>
</dbReference>
<evidence type="ECO:0000256" key="4">
    <source>
        <dbReference type="ARBA" id="ARBA00023136"/>
    </source>
</evidence>
<comment type="subcellular location">
    <subcellularLocation>
        <location evidence="1">Membrane</location>
        <topology evidence="1">Multi-pass membrane protein</topology>
    </subcellularLocation>
</comment>
<feature type="transmembrane region" description="Helical" evidence="6">
    <location>
        <begin position="211"/>
        <end position="234"/>
    </location>
</feature>
<feature type="transmembrane region" description="Helical" evidence="6">
    <location>
        <begin position="495"/>
        <end position="516"/>
    </location>
</feature>
<feature type="transmembrane region" description="Helical" evidence="6">
    <location>
        <begin position="401"/>
        <end position="421"/>
    </location>
</feature>
<reference evidence="8 9" key="1">
    <citation type="submission" date="2024-02" db="EMBL/GenBank/DDBJ databases">
        <title>De novo assembly and annotation of 12 fungi associated with fruit tree decline syndrome in Ontario, Canada.</title>
        <authorList>
            <person name="Sulman M."/>
            <person name="Ellouze W."/>
            <person name="Ilyukhin E."/>
        </authorList>
    </citation>
    <scope>NUCLEOTIDE SEQUENCE [LARGE SCALE GENOMIC DNA]</scope>
    <source>
        <strain evidence="8 9">M169</strain>
    </source>
</reference>
<evidence type="ECO:0000256" key="1">
    <source>
        <dbReference type="ARBA" id="ARBA00004141"/>
    </source>
</evidence>
<organism evidence="8 9">
    <name type="scientific">Diaporthe eres</name>
    <name type="common">Phomopsis oblonga</name>
    <dbReference type="NCBI Taxonomy" id="83184"/>
    <lineage>
        <taxon>Eukaryota</taxon>
        <taxon>Fungi</taxon>
        <taxon>Dikarya</taxon>
        <taxon>Ascomycota</taxon>
        <taxon>Pezizomycotina</taxon>
        <taxon>Sordariomycetes</taxon>
        <taxon>Sordariomycetidae</taxon>
        <taxon>Diaporthales</taxon>
        <taxon>Diaporthaceae</taxon>
        <taxon>Diaporthe</taxon>
        <taxon>Diaporthe eres species complex</taxon>
    </lineage>
</organism>
<keyword evidence="4 6" id="KW-0472">Membrane</keyword>
<evidence type="ECO:0000256" key="6">
    <source>
        <dbReference type="SAM" id="Phobius"/>
    </source>
</evidence>